<evidence type="ECO:0000313" key="1">
    <source>
        <dbReference type="EMBL" id="KAL2056366.1"/>
    </source>
</evidence>
<name>A0ABR4BEV9_9LECA</name>
<dbReference type="Proteomes" id="UP001590951">
    <property type="component" value="Unassembled WGS sequence"/>
</dbReference>
<protein>
    <submittedName>
        <fullName evidence="1">Uncharacterized protein</fullName>
    </submittedName>
</protein>
<reference evidence="1 2" key="1">
    <citation type="submission" date="2024-09" db="EMBL/GenBank/DDBJ databases">
        <title>Rethinking Asexuality: The Enigmatic Case of Functional Sexual Genes in Lepraria (Stereocaulaceae).</title>
        <authorList>
            <person name="Doellman M."/>
            <person name="Sun Y."/>
            <person name="Barcenas-Pena A."/>
            <person name="Lumbsch H.T."/>
            <person name="Grewe F."/>
        </authorList>
    </citation>
    <scope>NUCLEOTIDE SEQUENCE [LARGE SCALE GENOMIC DNA]</scope>
    <source>
        <strain evidence="1 2">Grewe 0041</strain>
    </source>
</reference>
<accession>A0ABR4BEV9</accession>
<keyword evidence="2" id="KW-1185">Reference proteome</keyword>
<organism evidence="1 2">
    <name type="scientific">Lepraria finkii</name>
    <dbReference type="NCBI Taxonomy" id="1340010"/>
    <lineage>
        <taxon>Eukaryota</taxon>
        <taxon>Fungi</taxon>
        <taxon>Dikarya</taxon>
        <taxon>Ascomycota</taxon>
        <taxon>Pezizomycotina</taxon>
        <taxon>Lecanoromycetes</taxon>
        <taxon>OSLEUM clade</taxon>
        <taxon>Lecanoromycetidae</taxon>
        <taxon>Lecanorales</taxon>
        <taxon>Lecanorineae</taxon>
        <taxon>Stereocaulaceae</taxon>
        <taxon>Lepraria</taxon>
    </lineage>
</organism>
<evidence type="ECO:0000313" key="2">
    <source>
        <dbReference type="Proteomes" id="UP001590951"/>
    </source>
</evidence>
<proteinExistence type="predicted"/>
<comment type="caution">
    <text evidence="1">The sequence shown here is derived from an EMBL/GenBank/DDBJ whole genome shotgun (WGS) entry which is preliminary data.</text>
</comment>
<gene>
    <name evidence="1" type="ORF">ABVK25_003389</name>
</gene>
<sequence length="212" mass="24073">MMIQFSTQRLRISISKRYFRGDYTPTVKVASAQGWARGINDNLGNLGGEKALDKSPIVLDFALFFCPGLTTWLLEVVQAEWIWVKNVAIRGLHLCLFTVVGIPLWYDKQVNHPGTQLTVKKWNSLHDLSAKNWNTPDGEGVKNQSLNLLQVRHRNTDVLHYWANTAFIESPALKGTLTFAPVFAATAYMCQDTILKQLHRRMLLYGSAVKQR</sequence>
<dbReference type="EMBL" id="JBHFEH010000008">
    <property type="protein sequence ID" value="KAL2056366.1"/>
    <property type="molecule type" value="Genomic_DNA"/>
</dbReference>